<dbReference type="EC" id="3.6.4.-" evidence="13"/>
<dbReference type="PANTHER" id="PTHR47964:SF1">
    <property type="entry name" value="ATP-DEPENDENT DNA HELICASE HOMOLOG RECG, CHLOROPLASTIC"/>
    <property type="match status" value="1"/>
</dbReference>
<dbReference type="InterPro" id="IPR003711">
    <property type="entry name" value="CarD-like/TRCF_RID"/>
</dbReference>
<dbReference type="GO" id="GO:0003684">
    <property type="term" value="F:damaged DNA binding"/>
    <property type="evidence" value="ECO:0007669"/>
    <property type="project" value="InterPro"/>
</dbReference>
<dbReference type="InterPro" id="IPR011545">
    <property type="entry name" value="DEAD/DEAH_box_helicase_dom"/>
</dbReference>
<dbReference type="GO" id="GO:0006355">
    <property type="term" value="P:regulation of DNA-templated transcription"/>
    <property type="evidence" value="ECO:0007669"/>
    <property type="project" value="UniProtKB-UniRule"/>
</dbReference>
<dbReference type="STRING" id="1293598.IV56_GL000368"/>
<dbReference type="GO" id="GO:0003678">
    <property type="term" value="F:DNA helicase activity"/>
    <property type="evidence" value="ECO:0007669"/>
    <property type="project" value="TreeGrafter"/>
</dbReference>
<dbReference type="Pfam" id="PF00271">
    <property type="entry name" value="Helicase_C"/>
    <property type="match status" value="1"/>
</dbReference>
<dbReference type="SMART" id="SM00487">
    <property type="entry name" value="DEXDc"/>
    <property type="match status" value="1"/>
</dbReference>
<organism evidence="16 17">
    <name type="scientific">Lacticaseibacillus saniviri JCM 17471 = DSM 24301</name>
    <dbReference type="NCBI Taxonomy" id="1293598"/>
    <lineage>
        <taxon>Bacteria</taxon>
        <taxon>Bacillati</taxon>
        <taxon>Bacillota</taxon>
        <taxon>Bacilli</taxon>
        <taxon>Lactobacillales</taxon>
        <taxon>Lactobacillaceae</taxon>
        <taxon>Lacticaseibacillus</taxon>
    </lineage>
</organism>
<keyword evidence="6" id="KW-0347">Helicase</keyword>
<dbReference type="GO" id="GO:0005737">
    <property type="term" value="C:cytoplasm"/>
    <property type="evidence" value="ECO:0007669"/>
    <property type="project" value="UniProtKB-SubCell"/>
</dbReference>
<dbReference type="InterPro" id="IPR005118">
    <property type="entry name" value="TRCF_C"/>
</dbReference>
<protein>
    <recommendedName>
        <fullName evidence="12 13">Transcription-repair-coupling factor</fullName>
        <shortName evidence="13">TRCF</shortName>
        <ecNumber evidence="13">3.6.4.-</ecNumber>
    </recommendedName>
</protein>
<accession>A0A0R2MYI0</accession>
<evidence type="ECO:0000256" key="4">
    <source>
        <dbReference type="ARBA" id="ARBA00022763"/>
    </source>
</evidence>
<dbReference type="Pfam" id="PF02559">
    <property type="entry name" value="CarD_TRCF_RID"/>
    <property type="match status" value="1"/>
</dbReference>
<feature type="domain" description="Helicase C-terminal" evidence="15">
    <location>
        <begin position="815"/>
        <end position="969"/>
    </location>
</feature>
<dbReference type="CDD" id="cd17991">
    <property type="entry name" value="DEXHc_TRCF"/>
    <property type="match status" value="1"/>
</dbReference>
<name>A0A0R2MYI0_9LACO</name>
<dbReference type="InterPro" id="IPR036101">
    <property type="entry name" value="CarD-like/TRCF_RID_sf"/>
</dbReference>
<dbReference type="SMART" id="SM00490">
    <property type="entry name" value="HELICc"/>
    <property type="match status" value="1"/>
</dbReference>
<dbReference type="RefSeq" id="WP_056992693.1">
    <property type="nucleotide sequence ID" value="NZ_JQCE01000020.1"/>
</dbReference>
<dbReference type="AlphaFoldDB" id="A0A0R2MYI0"/>
<keyword evidence="4 13" id="KW-0227">DNA damage</keyword>
<comment type="similarity">
    <text evidence="11 13">In the C-terminal section; belongs to the helicase family. RecG subfamily.</text>
</comment>
<dbReference type="EMBL" id="JQCE01000020">
    <property type="protein sequence ID" value="KRO17248.1"/>
    <property type="molecule type" value="Genomic_DNA"/>
</dbReference>
<feature type="domain" description="Helicase ATP-binding" evidence="14">
    <location>
        <begin position="633"/>
        <end position="794"/>
    </location>
</feature>
<comment type="similarity">
    <text evidence="10 13">In the N-terminal section; belongs to the UvrB family.</text>
</comment>
<dbReference type="InterPro" id="IPR037235">
    <property type="entry name" value="TRCF-like_C_D7"/>
</dbReference>
<dbReference type="InterPro" id="IPR047112">
    <property type="entry name" value="RecG/Mfd"/>
</dbReference>
<dbReference type="SUPFAM" id="SSF143517">
    <property type="entry name" value="TRCF domain-like"/>
    <property type="match status" value="1"/>
</dbReference>
<dbReference type="InterPro" id="IPR027417">
    <property type="entry name" value="P-loop_NTPase"/>
</dbReference>
<dbReference type="InterPro" id="IPR014001">
    <property type="entry name" value="Helicase_ATP-bd"/>
</dbReference>
<evidence type="ECO:0000256" key="1">
    <source>
        <dbReference type="ARBA" id="ARBA00004496"/>
    </source>
</evidence>
<keyword evidence="7 13" id="KW-0067">ATP-binding</keyword>
<dbReference type="PANTHER" id="PTHR47964">
    <property type="entry name" value="ATP-DEPENDENT DNA HELICASE HOMOLOG RECG, CHLOROPLASTIC"/>
    <property type="match status" value="1"/>
</dbReference>
<keyword evidence="9 13" id="KW-0234">DNA repair</keyword>
<keyword evidence="8 13" id="KW-0238">DNA-binding</keyword>
<evidence type="ECO:0000256" key="10">
    <source>
        <dbReference type="ARBA" id="ARBA00061104"/>
    </source>
</evidence>
<comment type="subcellular location">
    <subcellularLocation>
        <location evidence="1 13">Cytoplasm</location>
    </subcellularLocation>
</comment>
<dbReference type="Pfam" id="PF17757">
    <property type="entry name" value="UvrB_inter"/>
    <property type="match status" value="1"/>
</dbReference>
<dbReference type="GO" id="GO:0000716">
    <property type="term" value="P:transcription-coupled nucleotide-excision repair, DNA damage recognition"/>
    <property type="evidence" value="ECO:0007669"/>
    <property type="project" value="UniProtKB-UniRule"/>
</dbReference>
<comment type="function">
    <text evidence="13">Couples transcription and DNA repair by recognizing RNA polymerase (RNAP) stalled at DNA lesions. Mediates ATP-dependent release of RNAP and its truncated transcript from the DNA, and recruitment of nucleotide excision repair machinery to the damaged site.</text>
</comment>
<proteinExistence type="inferred from homology"/>
<evidence type="ECO:0000256" key="6">
    <source>
        <dbReference type="ARBA" id="ARBA00022806"/>
    </source>
</evidence>
<dbReference type="SMART" id="SM01058">
    <property type="entry name" value="CarD_TRCF"/>
    <property type="match status" value="1"/>
</dbReference>
<dbReference type="GO" id="GO:0005524">
    <property type="term" value="F:ATP binding"/>
    <property type="evidence" value="ECO:0007669"/>
    <property type="project" value="UniProtKB-UniRule"/>
</dbReference>
<keyword evidence="5 13" id="KW-0378">Hydrolase</keyword>
<gene>
    <name evidence="13" type="primary">mfd</name>
    <name evidence="16" type="ORF">IV56_GL000368</name>
</gene>
<dbReference type="HAMAP" id="MF_00969">
    <property type="entry name" value="TRCF"/>
    <property type="match status" value="1"/>
</dbReference>
<dbReference type="SUPFAM" id="SSF52540">
    <property type="entry name" value="P-loop containing nucleoside triphosphate hydrolases"/>
    <property type="match status" value="4"/>
</dbReference>
<evidence type="ECO:0000256" key="13">
    <source>
        <dbReference type="HAMAP-Rule" id="MF_00969"/>
    </source>
</evidence>
<dbReference type="Proteomes" id="UP000050969">
    <property type="component" value="Unassembled WGS sequence"/>
</dbReference>
<dbReference type="Pfam" id="PF00270">
    <property type="entry name" value="DEAD"/>
    <property type="match status" value="1"/>
</dbReference>
<dbReference type="GO" id="GO:0016787">
    <property type="term" value="F:hydrolase activity"/>
    <property type="evidence" value="ECO:0007669"/>
    <property type="project" value="UniProtKB-KW"/>
</dbReference>
<evidence type="ECO:0000256" key="9">
    <source>
        <dbReference type="ARBA" id="ARBA00023204"/>
    </source>
</evidence>
<evidence type="ECO:0000256" key="3">
    <source>
        <dbReference type="ARBA" id="ARBA00022741"/>
    </source>
</evidence>
<dbReference type="InterPro" id="IPR004576">
    <property type="entry name" value="Mfd"/>
</dbReference>
<dbReference type="NCBIfam" id="TIGR00580">
    <property type="entry name" value="mfd"/>
    <property type="match status" value="1"/>
</dbReference>
<comment type="caution">
    <text evidence="16">The sequence shown here is derived from an EMBL/GenBank/DDBJ whole genome shotgun (WGS) entry which is preliminary data.</text>
</comment>
<dbReference type="PROSITE" id="PS51194">
    <property type="entry name" value="HELICASE_CTER"/>
    <property type="match status" value="1"/>
</dbReference>
<evidence type="ECO:0000256" key="7">
    <source>
        <dbReference type="ARBA" id="ARBA00022840"/>
    </source>
</evidence>
<sequence>MDLLTLVQQAPELTALWPQLDKGKHLVTGLSGSAKTVVLAAAMKQLDRPMLVVTTNQYQADELIADLSHVLPETQVYNFPVEDVLAAEVAVSSPDARNERINTLNWLLENKPGIVVTSLAGFKRRLTPKDIFAASSMTIDMDSEIDLAKLIAQLSAMGYQRDNLISAPGQFAVRGGIVDIYPLNQDHPLRLELFDTEVDSLRTFDLSTQRSLDTLDTIVVPPATDLMITADAMQHAADVLTKNGQKQKATLKTAEEKQALTDGVLSVAEQLAAGERPEQALLYMDAFYDQATYLDDYMAQNGIVVVDDYARITERDVTLLQETTDWIADLQQKGQLLPQPPLLSIQERLRDNEHAQLYLNLFQKGMGNLRLDSLTNFASRDVQQFFSQMPLLKTEADRWSKQQQTVLFFVGEQPRVEKVSQTLRDFEINALTTPPDDLITGRLQVVMGQLQNGFELPSLKLVVVTEKELFNTKAKRKARHQTLANAERLRNYNELQPGDYVVHVNHGIGQYMGMETMTVDGVHQDYMTINYRDNGKLFIPVSQLNLIQKYVSADGKAPKINKLGGSEWQKTKQKVAAKIEDIADDLIDLYAQREAEKGYAFPPDDDYQHQFEAEFPYAETPDQVRSVEEIKRDMERERPMDRLLVGDVGFGKTEVALRAAFKAVEAGKQVALLVPTTILAQQHYDNMVSRFADFPVTIGLMSRFRSKSQVKETLAGLADGSVDIVVGTHRLLSKDVVYKNLGLLIVDEEQRFGVKHKERLKQLKSNVDVLTLTATPIPRTLNMSMLGVRDLSVIETPPTNRYPIQTFVMEQNAGAIREAIERELDRGGQVFYLHNRVEDIERTVGQIEQLVPNATVTYAHGQMTETQLEGVIYDFVHGQYDVLVTTTIIETGVDMPNVNTLIVEDADHYGLSQLYQLRGRIGRSSRVAYAYFMYKPAKVLNEVAEKRLQAIKDFTELGSGFKIAMRDLSIRGAGNLLGQQQHGFIDSVGYDLYTQMLQDAVAKKRGVKQTEHTDAEITLDIEAYLPTTYIDDSRQKIELYKQIRSLKTQDDEDELQADLIDRFGDYPQEVTNLLAVAHLKRLADQALVDRIQRTDNHVLVTLSPKATTKVNGEKLFQVLNHTTLRATVTPEDARMIVNFDLQKLDQATWLDEVTQFVDALAQAVNPVKQEPLHAE</sequence>
<evidence type="ECO:0000256" key="12">
    <source>
        <dbReference type="ARBA" id="ARBA00070128"/>
    </source>
</evidence>
<keyword evidence="17" id="KW-1185">Reference proteome</keyword>
<evidence type="ECO:0000259" key="15">
    <source>
        <dbReference type="PROSITE" id="PS51194"/>
    </source>
</evidence>
<dbReference type="InterPro" id="IPR041471">
    <property type="entry name" value="UvrB_inter"/>
</dbReference>
<keyword evidence="3 13" id="KW-0547">Nucleotide-binding</keyword>
<evidence type="ECO:0000313" key="16">
    <source>
        <dbReference type="EMBL" id="KRO17248.1"/>
    </source>
</evidence>
<evidence type="ECO:0000256" key="8">
    <source>
        <dbReference type="ARBA" id="ARBA00023125"/>
    </source>
</evidence>
<evidence type="ECO:0000256" key="11">
    <source>
        <dbReference type="ARBA" id="ARBA00061399"/>
    </source>
</evidence>
<dbReference type="Gene3D" id="3.90.1150.50">
    <property type="entry name" value="Transcription-repair-coupling factor, D7 domain"/>
    <property type="match status" value="1"/>
</dbReference>
<dbReference type="InterPro" id="IPR001650">
    <property type="entry name" value="Helicase_C-like"/>
</dbReference>
<dbReference type="Pfam" id="PF03461">
    <property type="entry name" value="TRCF"/>
    <property type="match status" value="1"/>
</dbReference>
<dbReference type="FunFam" id="3.40.50.300:FF:000546">
    <property type="entry name" value="Transcription-repair-coupling factor"/>
    <property type="match status" value="1"/>
</dbReference>
<reference evidence="16 17" key="1">
    <citation type="journal article" date="2015" name="Genome Announc.">
        <title>Expanding the biotechnology potential of lactobacilli through comparative genomics of 213 strains and associated genera.</title>
        <authorList>
            <person name="Sun Z."/>
            <person name="Harris H.M."/>
            <person name="McCann A."/>
            <person name="Guo C."/>
            <person name="Argimon S."/>
            <person name="Zhang W."/>
            <person name="Yang X."/>
            <person name="Jeffery I.B."/>
            <person name="Cooney J.C."/>
            <person name="Kagawa T.F."/>
            <person name="Liu W."/>
            <person name="Song Y."/>
            <person name="Salvetti E."/>
            <person name="Wrobel A."/>
            <person name="Rasinkangas P."/>
            <person name="Parkhill J."/>
            <person name="Rea M.C."/>
            <person name="O'Sullivan O."/>
            <person name="Ritari J."/>
            <person name="Douillard F.P."/>
            <person name="Paul Ross R."/>
            <person name="Yang R."/>
            <person name="Briner A.E."/>
            <person name="Felis G.E."/>
            <person name="de Vos W.M."/>
            <person name="Barrangou R."/>
            <person name="Klaenhammer T.R."/>
            <person name="Caufield P.W."/>
            <person name="Cui Y."/>
            <person name="Zhang H."/>
            <person name="O'Toole P.W."/>
        </authorList>
    </citation>
    <scope>NUCLEOTIDE SEQUENCE [LARGE SCALE GENOMIC DNA]</scope>
    <source>
        <strain evidence="16 17">DSM 24301</strain>
    </source>
</reference>
<dbReference type="Gene3D" id="3.40.50.300">
    <property type="entry name" value="P-loop containing nucleotide triphosphate hydrolases"/>
    <property type="match status" value="2"/>
</dbReference>
<keyword evidence="2 13" id="KW-0963">Cytoplasm</keyword>
<evidence type="ECO:0000256" key="2">
    <source>
        <dbReference type="ARBA" id="ARBA00022490"/>
    </source>
</evidence>
<dbReference type="PATRIC" id="fig|1293598.4.peg.399"/>
<dbReference type="PROSITE" id="PS51192">
    <property type="entry name" value="HELICASE_ATP_BIND_1"/>
    <property type="match status" value="1"/>
</dbReference>
<dbReference type="SMART" id="SM00982">
    <property type="entry name" value="TRCF"/>
    <property type="match status" value="1"/>
</dbReference>
<dbReference type="Gene3D" id="2.40.10.170">
    <property type="match status" value="1"/>
</dbReference>
<dbReference type="Gene3D" id="3.40.50.11180">
    <property type="match status" value="1"/>
</dbReference>
<dbReference type="SUPFAM" id="SSF141259">
    <property type="entry name" value="CarD-like"/>
    <property type="match status" value="1"/>
</dbReference>
<evidence type="ECO:0000256" key="5">
    <source>
        <dbReference type="ARBA" id="ARBA00022801"/>
    </source>
</evidence>
<evidence type="ECO:0000259" key="14">
    <source>
        <dbReference type="PROSITE" id="PS51192"/>
    </source>
</evidence>
<dbReference type="Gene3D" id="3.30.2060.10">
    <property type="entry name" value="Penicillin-binding protein 1b domain"/>
    <property type="match status" value="1"/>
</dbReference>
<evidence type="ECO:0000313" key="17">
    <source>
        <dbReference type="Proteomes" id="UP000050969"/>
    </source>
</evidence>